<dbReference type="SUPFAM" id="SSF52402">
    <property type="entry name" value="Adenine nucleotide alpha hydrolases-like"/>
    <property type="match status" value="1"/>
</dbReference>
<protein>
    <submittedName>
        <fullName evidence="8">Electron transfer flavoprotein subunit alpha/FixB family protein</fullName>
    </submittedName>
</protein>
<dbReference type="EMBL" id="DVHH01000228">
    <property type="protein sequence ID" value="HIR55812.1"/>
    <property type="molecule type" value="Genomic_DNA"/>
</dbReference>
<feature type="binding site" evidence="6">
    <location>
        <begin position="279"/>
        <end position="286"/>
    </location>
    <ligand>
        <name>FAD</name>
        <dbReference type="ChEBI" id="CHEBI:57692"/>
    </ligand>
</feature>
<feature type="binding site" evidence="6">
    <location>
        <begin position="248"/>
        <end position="249"/>
    </location>
    <ligand>
        <name>FAD</name>
        <dbReference type="ChEBI" id="CHEBI:57692"/>
    </ligand>
</feature>
<dbReference type="SMART" id="SM00893">
    <property type="entry name" value="ETF"/>
    <property type="match status" value="1"/>
</dbReference>
<dbReference type="Proteomes" id="UP000824238">
    <property type="component" value="Unassembled WGS sequence"/>
</dbReference>
<gene>
    <name evidence="8" type="ORF">IAD36_09495</name>
</gene>
<dbReference type="PROSITE" id="PS00696">
    <property type="entry name" value="ETF_ALPHA"/>
    <property type="match status" value="1"/>
</dbReference>
<dbReference type="GO" id="GO:0033539">
    <property type="term" value="P:fatty acid beta-oxidation using acyl-CoA dehydrogenase"/>
    <property type="evidence" value="ECO:0007669"/>
    <property type="project" value="TreeGrafter"/>
</dbReference>
<keyword evidence="2" id="KW-0813">Transport</keyword>
<dbReference type="Gene3D" id="3.40.50.620">
    <property type="entry name" value="HUPs"/>
    <property type="match status" value="1"/>
</dbReference>
<feature type="binding site" evidence="6">
    <location>
        <position position="300"/>
    </location>
    <ligand>
        <name>FAD</name>
        <dbReference type="ChEBI" id="CHEBI:57692"/>
    </ligand>
</feature>
<evidence type="ECO:0000313" key="8">
    <source>
        <dbReference type="EMBL" id="HIR55812.1"/>
    </source>
</evidence>
<sequence length="335" mass="35286">MGNKDVFVYLEQHDGKLLDVGLEMLGPARQMAGRYGGSACAVLIGGEAPEESINRALRCGADAVYVISGEEYATYSVDAYTHALTELSLRHSPAALCIGATEGGRGLAPRVAARLGTGLTADVTDIVFSEEYGCIGWKMPAYGGQMIATIICPEKMPQMATVRPGVFSIGEDPQAPLSPEGRVFWEEIRFPRQGIRTELIERISKEVSASGLREAEIVVAGGYGCRDAEGFALVTKLAETLGAAVGASRAAIDAGWAAPELQIGQSGVTVQPKLYIACGISGAIQHSAGMDKSGTIIAINTDPDAAIFDIADYGVTEDLRTFLPALISELESLRG</sequence>
<keyword evidence="5" id="KW-0249">Electron transport</keyword>
<dbReference type="InterPro" id="IPR014729">
    <property type="entry name" value="Rossmann-like_a/b/a_fold"/>
</dbReference>
<proteinExistence type="inferred from homology"/>
<evidence type="ECO:0000256" key="5">
    <source>
        <dbReference type="ARBA" id="ARBA00022982"/>
    </source>
</evidence>
<dbReference type="PIRSF" id="PIRSF000089">
    <property type="entry name" value="Electra_flavoP_a"/>
    <property type="match status" value="1"/>
</dbReference>
<accession>A0A9D1DMX9</accession>
<dbReference type="InterPro" id="IPR033947">
    <property type="entry name" value="ETF_alpha_N"/>
</dbReference>
<comment type="cofactor">
    <cofactor evidence="6">
        <name>FAD</name>
        <dbReference type="ChEBI" id="CHEBI:57692"/>
    </cofactor>
    <text evidence="6">Binds 1 FAD per dimer.</text>
</comment>
<feature type="binding site" evidence="6">
    <location>
        <begin position="262"/>
        <end position="266"/>
    </location>
    <ligand>
        <name>FAD</name>
        <dbReference type="ChEBI" id="CHEBI:57692"/>
    </ligand>
</feature>
<keyword evidence="3" id="KW-0285">Flavoprotein</keyword>
<organism evidence="8 9">
    <name type="scientific">Candidatus Scatomorpha intestinigallinarum</name>
    <dbReference type="NCBI Taxonomy" id="2840923"/>
    <lineage>
        <taxon>Bacteria</taxon>
        <taxon>Bacillati</taxon>
        <taxon>Bacillota</taxon>
        <taxon>Clostridia</taxon>
        <taxon>Eubacteriales</taxon>
        <taxon>Candidatus Scatomorpha</taxon>
    </lineage>
</organism>
<evidence type="ECO:0000256" key="2">
    <source>
        <dbReference type="ARBA" id="ARBA00022448"/>
    </source>
</evidence>
<evidence type="ECO:0000256" key="4">
    <source>
        <dbReference type="ARBA" id="ARBA00022827"/>
    </source>
</evidence>
<evidence type="ECO:0000256" key="6">
    <source>
        <dbReference type="PIRSR" id="PIRSR000089-1"/>
    </source>
</evidence>
<comment type="caution">
    <text evidence="8">The sequence shown here is derived from an EMBL/GenBank/DDBJ whole genome shotgun (WGS) entry which is preliminary data.</text>
</comment>
<dbReference type="InterPro" id="IPR001308">
    <property type="entry name" value="ETF_a/FixB"/>
</dbReference>
<dbReference type="PANTHER" id="PTHR43153:SF1">
    <property type="entry name" value="ELECTRON TRANSFER FLAVOPROTEIN SUBUNIT ALPHA, MITOCHONDRIAL"/>
    <property type="match status" value="1"/>
</dbReference>
<dbReference type="SUPFAM" id="SSF52467">
    <property type="entry name" value="DHS-like NAD/FAD-binding domain"/>
    <property type="match status" value="1"/>
</dbReference>
<name>A0A9D1DMX9_9FIRM</name>
<dbReference type="GO" id="GO:0050660">
    <property type="term" value="F:flavin adenine dinucleotide binding"/>
    <property type="evidence" value="ECO:0007669"/>
    <property type="project" value="InterPro"/>
</dbReference>
<evidence type="ECO:0000259" key="7">
    <source>
        <dbReference type="SMART" id="SM00893"/>
    </source>
</evidence>
<dbReference type="GO" id="GO:0009055">
    <property type="term" value="F:electron transfer activity"/>
    <property type="evidence" value="ECO:0007669"/>
    <property type="project" value="InterPro"/>
</dbReference>
<evidence type="ECO:0000256" key="1">
    <source>
        <dbReference type="ARBA" id="ARBA00005817"/>
    </source>
</evidence>
<dbReference type="InterPro" id="IPR018206">
    <property type="entry name" value="ETF_asu_C_CS"/>
</dbReference>
<dbReference type="PANTHER" id="PTHR43153">
    <property type="entry name" value="ELECTRON TRANSFER FLAVOPROTEIN ALPHA"/>
    <property type="match status" value="1"/>
</dbReference>
<reference evidence="8" key="1">
    <citation type="submission" date="2020-10" db="EMBL/GenBank/DDBJ databases">
        <authorList>
            <person name="Gilroy R."/>
        </authorList>
    </citation>
    <scope>NUCLEOTIDE SEQUENCE</scope>
    <source>
        <strain evidence="8">ChiGjej3B3-7149</strain>
    </source>
</reference>
<keyword evidence="4 6" id="KW-0274">FAD</keyword>
<reference evidence="8" key="2">
    <citation type="journal article" date="2021" name="PeerJ">
        <title>Extensive microbial diversity within the chicken gut microbiome revealed by metagenomics and culture.</title>
        <authorList>
            <person name="Gilroy R."/>
            <person name="Ravi A."/>
            <person name="Getino M."/>
            <person name="Pursley I."/>
            <person name="Horton D.L."/>
            <person name="Alikhan N.F."/>
            <person name="Baker D."/>
            <person name="Gharbi K."/>
            <person name="Hall N."/>
            <person name="Watson M."/>
            <person name="Adriaenssens E.M."/>
            <person name="Foster-Nyarko E."/>
            <person name="Jarju S."/>
            <person name="Secka A."/>
            <person name="Antonio M."/>
            <person name="Oren A."/>
            <person name="Chaudhuri R.R."/>
            <person name="La Ragione R."/>
            <person name="Hildebrand F."/>
            <person name="Pallen M.J."/>
        </authorList>
    </citation>
    <scope>NUCLEOTIDE SEQUENCE</scope>
    <source>
        <strain evidence="8">ChiGjej3B3-7149</strain>
    </source>
</reference>
<dbReference type="Pfam" id="PF00766">
    <property type="entry name" value="ETF_alpha"/>
    <property type="match status" value="1"/>
</dbReference>
<evidence type="ECO:0000313" key="9">
    <source>
        <dbReference type="Proteomes" id="UP000824238"/>
    </source>
</evidence>
<dbReference type="AlphaFoldDB" id="A0A9D1DMX9"/>
<dbReference type="CDD" id="cd01715">
    <property type="entry name" value="ETF_alpha"/>
    <property type="match status" value="1"/>
</dbReference>
<dbReference type="InterPro" id="IPR014730">
    <property type="entry name" value="ETF_a/b_N"/>
</dbReference>
<dbReference type="InterPro" id="IPR014731">
    <property type="entry name" value="ETF_asu_C"/>
</dbReference>
<evidence type="ECO:0000256" key="3">
    <source>
        <dbReference type="ARBA" id="ARBA00022630"/>
    </source>
</evidence>
<dbReference type="InterPro" id="IPR029035">
    <property type="entry name" value="DHS-like_NAD/FAD-binding_dom"/>
</dbReference>
<comment type="similarity">
    <text evidence="1">Belongs to the ETF alpha-subunit/FixB family.</text>
</comment>
<dbReference type="Gene3D" id="3.40.50.1220">
    <property type="entry name" value="TPP-binding domain"/>
    <property type="match status" value="1"/>
</dbReference>
<dbReference type="Pfam" id="PF01012">
    <property type="entry name" value="ETF"/>
    <property type="match status" value="1"/>
</dbReference>
<feature type="domain" description="Electron transfer flavoprotein alpha/beta-subunit N-terminal" evidence="7">
    <location>
        <begin position="6"/>
        <end position="188"/>
    </location>
</feature>